<dbReference type="STRING" id="111780.Sta7437_2481"/>
<dbReference type="SUPFAM" id="SSF50978">
    <property type="entry name" value="WD40 repeat-like"/>
    <property type="match status" value="1"/>
</dbReference>
<evidence type="ECO:0000313" key="3">
    <source>
        <dbReference type="EMBL" id="AFZ36014.1"/>
    </source>
</evidence>
<dbReference type="SMART" id="SM00320">
    <property type="entry name" value="WD40"/>
    <property type="match status" value="5"/>
</dbReference>
<dbReference type="eggNOG" id="COG2319">
    <property type="taxonomic scope" value="Bacteria"/>
</dbReference>
<keyword evidence="4" id="KW-1185">Reference proteome</keyword>
<dbReference type="CDD" id="cd00200">
    <property type="entry name" value="WD40"/>
    <property type="match status" value="1"/>
</dbReference>
<evidence type="ECO:0000256" key="1">
    <source>
        <dbReference type="PROSITE-ProRule" id="PRU00221"/>
    </source>
</evidence>
<dbReference type="InterPro" id="IPR001680">
    <property type="entry name" value="WD40_rpt"/>
</dbReference>
<keyword evidence="2" id="KW-0812">Transmembrane</keyword>
<dbReference type="EMBL" id="CP003653">
    <property type="protein sequence ID" value="AFZ36014.1"/>
    <property type="molecule type" value="Genomic_DNA"/>
</dbReference>
<keyword evidence="2" id="KW-0472">Membrane</keyword>
<protein>
    <submittedName>
        <fullName evidence="3">WD40 repeat-containing protein</fullName>
    </submittedName>
</protein>
<dbReference type="InterPro" id="IPR015943">
    <property type="entry name" value="WD40/YVTN_repeat-like_dom_sf"/>
</dbReference>
<accession>K9XVC1</accession>
<dbReference type="PROSITE" id="PS50082">
    <property type="entry name" value="WD_REPEATS_2"/>
    <property type="match status" value="2"/>
</dbReference>
<dbReference type="Gene3D" id="2.130.10.10">
    <property type="entry name" value="YVTN repeat-like/Quinoprotein amine dehydrogenase"/>
    <property type="match status" value="3"/>
</dbReference>
<evidence type="ECO:0000256" key="2">
    <source>
        <dbReference type="SAM" id="Phobius"/>
    </source>
</evidence>
<dbReference type="PANTHER" id="PTHR19879">
    <property type="entry name" value="TRANSCRIPTION INITIATION FACTOR TFIID"/>
    <property type="match status" value="1"/>
</dbReference>
<dbReference type="AlphaFoldDB" id="K9XVC1"/>
<organism evidence="3 4">
    <name type="scientific">Stanieria cyanosphaera (strain ATCC 29371 / PCC 7437)</name>
    <dbReference type="NCBI Taxonomy" id="111780"/>
    <lineage>
        <taxon>Bacteria</taxon>
        <taxon>Bacillati</taxon>
        <taxon>Cyanobacteriota</taxon>
        <taxon>Cyanophyceae</taxon>
        <taxon>Pleurocapsales</taxon>
        <taxon>Dermocarpellaceae</taxon>
        <taxon>Stanieria</taxon>
    </lineage>
</organism>
<gene>
    <name evidence="3" type="ordered locus">Sta7437_2481</name>
</gene>
<dbReference type="KEGG" id="scs:Sta7437_2481"/>
<dbReference type="InterPro" id="IPR036322">
    <property type="entry name" value="WD40_repeat_dom_sf"/>
</dbReference>
<feature type="transmembrane region" description="Helical" evidence="2">
    <location>
        <begin position="6"/>
        <end position="24"/>
    </location>
</feature>
<proteinExistence type="predicted"/>
<dbReference type="PANTHER" id="PTHR19879:SF9">
    <property type="entry name" value="TRANSCRIPTION INITIATION FACTOR TFIID SUBUNIT 5"/>
    <property type="match status" value="1"/>
</dbReference>
<reference evidence="4" key="1">
    <citation type="journal article" date="2013" name="Proc. Natl. Acad. Sci. U.S.A.">
        <title>Improving the coverage of the cyanobacterial phylum using diversity-driven genome sequencing.</title>
        <authorList>
            <person name="Shih P.M."/>
            <person name="Wu D."/>
            <person name="Latifi A."/>
            <person name="Axen S.D."/>
            <person name="Fewer D.P."/>
            <person name="Talla E."/>
            <person name="Calteau A."/>
            <person name="Cai F."/>
            <person name="Tandeau de Marsac N."/>
            <person name="Rippka R."/>
            <person name="Herdman M."/>
            <person name="Sivonen K."/>
            <person name="Coursin T."/>
            <person name="Laurent T."/>
            <person name="Goodwin L."/>
            <person name="Nolan M."/>
            <person name="Davenport K.W."/>
            <person name="Han C.S."/>
            <person name="Rubin E.M."/>
            <person name="Eisen J.A."/>
            <person name="Woyke T."/>
            <person name="Gugger M."/>
            <person name="Kerfeld C.A."/>
        </authorList>
    </citation>
    <scope>NUCLEOTIDE SEQUENCE [LARGE SCALE GENOMIC DNA]</scope>
    <source>
        <strain evidence="4">ATCC 29371 / PCC 7437</strain>
    </source>
</reference>
<feature type="repeat" description="WD" evidence="1">
    <location>
        <begin position="339"/>
        <end position="370"/>
    </location>
</feature>
<evidence type="ECO:0000313" key="4">
    <source>
        <dbReference type="Proteomes" id="UP000010473"/>
    </source>
</evidence>
<dbReference type="PROSITE" id="PS50294">
    <property type="entry name" value="WD_REPEATS_REGION"/>
    <property type="match status" value="1"/>
</dbReference>
<dbReference type="Proteomes" id="UP000010473">
    <property type="component" value="Chromosome"/>
</dbReference>
<dbReference type="HOGENOM" id="CLU_679545_0_0_3"/>
<dbReference type="OrthoDB" id="582179at2"/>
<feature type="repeat" description="WD" evidence="1">
    <location>
        <begin position="104"/>
        <end position="136"/>
    </location>
</feature>
<feature type="transmembrane region" description="Helical" evidence="2">
    <location>
        <begin position="377"/>
        <end position="395"/>
    </location>
</feature>
<keyword evidence="1" id="KW-0853">WD repeat</keyword>
<sequence>MFRYLFFKIIVTILVTLLLLYFVWKYQIIDLLRFPSSIKTWELHNSTWTNAISPNGEMLATVAGPLTRRRLPNNIREQGHPHVEIRRISDGAILRTLDFFSAGSLAFSPDNSLIAAGGYEGAVKIWRISDGQLLHSLIPSDNLSSNTNNLAFSPDGQTLVTRASRGSEQFFHFSPISVWNIANGEKRYTLLGKSRNSIAISPDGQLLALINMDGLVTLNRLSDGTVIRQLGDTTRLAYSLNFSPDGRLLALIGGYPASISGDKIHLYRIEDGKLLRIIYTSLDKEGINNIAFSPDGRYLAASYGVYVTSFLFGGAVYPKTSHGRIRFWQVDNGQPMQTLRGHKGGTYTLAFTPDGKLLASAGRDGTIRFWLMPPRNYNWLWLLGAGGLITLGYWQRAYLIRWLNW</sequence>
<name>K9XVC1_STAC7</name>
<keyword evidence="2" id="KW-1133">Transmembrane helix</keyword>
<dbReference type="Pfam" id="PF00400">
    <property type="entry name" value="WD40"/>
    <property type="match status" value="3"/>
</dbReference>